<evidence type="ECO:0000313" key="2">
    <source>
        <dbReference type="EMBL" id="GKV53760.1"/>
    </source>
</evidence>
<comment type="caution">
    <text evidence="2">The sequence shown here is derived from an EMBL/GenBank/DDBJ whole genome shotgun (WGS) entry which is preliminary data.</text>
</comment>
<accession>A0AAV5MUU5</accession>
<dbReference type="Proteomes" id="UP001054252">
    <property type="component" value="Unassembled WGS sequence"/>
</dbReference>
<evidence type="ECO:0000256" key="1">
    <source>
        <dbReference type="SAM" id="Coils"/>
    </source>
</evidence>
<dbReference type="EMBL" id="BPVZ01001849">
    <property type="protein sequence ID" value="GKV53760.1"/>
    <property type="molecule type" value="Genomic_DNA"/>
</dbReference>
<proteinExistence type="predicted"/>
<protein>
    <recommendedName>
        <fullName evidence="4">Rx N-terminal domain-containing protein</fullName>
    </recommendedName>
</protein>
<name>A0AAV5MUU5_9ROSI</name>
<evidence type="ECO:0008006" key="4">
    <source>
        <dbReference type="Google" id="ProtNLM"/>
    </source>
</evidence>
<evidence type="ECO:0000313" key="3">
    <source>
        <dbReference type="Proteomes" id="UP001054252"/>
    </source>
</evidence>
<sequence length="146" mass="15884">MAEACICAVCQNAAGDVVGNLFSKILSLVSDPITLVLKCNNNVDNLKQQADELKLRKGTADDDVDVVRRGGKEITQELKNWLTSADSLIEFADNLAADAEENAKKKCFFGLCLNPISRYRLSKKAKEKSEAIVDLVGKPCVLNLPS</sequence>
<reference evidence="2 3" key="1">
    <citation type="journal article" date="2021" name="Commun. Biol.">
        <title>The genome of Shorea leprosula (Dipterocarpaceae) highlights the ecological relevance of drought in aseasonal tropical rainforests.</title>
        <authorList>
            <person name="Ng K.K.S."/>
            <person name="Kobayashi M.J."/>
            <person name="Fawcett J.A."/>
            <person name="Hatakeyama M."/>
            <person name="Paape T."/>
            <person name="Ng C.H."/>
            <person name="Ang C.C."/>
            <person name="Tnah L.H."/>
            <person name="Lee C.T."/>
            <person name="Nishiyama T."/>
            <person name="Sese J."/>
            <person name="O'Brien M.J."/>
            <person name="Copetti D."/>
            <person name="Mohd Noor M.I."/>
            <person name="Ong R.C."/>
            <person name="Putra M."/>
            <person name="Sireger I.Z."/>
            <person name="Indrioko S."/>
            <person name="Kosugi Y."/>
            <person name="Izuno A."/>
            <person name="Isagi Y."/>
            <person name="Lee S.L."/>
            <person name="Shimizu K.K."/>
        </authorList>
    </citation>
    <scope>NUCLEOTIDE SEQUENCE [LARGE SCALE GENOMIC DNA]</scope>
    <source>
        <strain evidence="2">214</strain>
    </source>
</reference>
<feature type="coiled-coil region" evidence="1">
    <location>
        <begin position="36"/>
        <end position="63"/>
    </location>
</feature>
<feature type="non-terminal residue" evidence="2">
    <location>
        <position position="146"/>
    </location>
</feature>
<keyword evidence="3" id="KW-1185">Reference proteome</keyword>
<organism evidence="2 3">
    <name type="scientific">Rubroshorea leprosula</name>
    <dbReference type="NCBI Taxonomy" id="152421"/>
    <lineage>
        <taxon>Eukaryota</taxon>
        <taxon>Viridiplantae</taxon>
        <taxon>Streptophyta</taxon>
        <taxon>Embryophyta</taxon>
        <taxon>Tracheophyta</taxon>
        <taxon>Spermatophyta</taxon>
        <taxon>Magnoliopsida</taxon>
        <taxon>eudicotyledons</taxon>
        <taxon>Gunneridae</taxon>
        <taxon>Pentapetalae</taxon>
        <taxon>rosids</taxon>
        <taxon>malvids</taxon>
        <taxon>Malvales</taxon>
        <taxon>Dipterocarpaceae</taxon>
        <taxon>Rubroshorea</taxon>
    </lineage>
</organism>
<keyword evidence="1" id="KW-0175">Coiled coil</keyword>
<gene>
    <name evidence="2" type="ORF">SLEP1_g60275</name>
</gene>
<dbReference type="AlphaFoldDB" id="A0AAV5MUU5"/>